<name>A0A2P2PM24_RHIMU</name>
<organism evidence="1">
    <name type="scientific">Rhizophora mucronata</name>
    <name type="common">Asiatic mangrove</name>
    <dbReference type="NCBI Taxonomy" id="61149"/>
    <lineage>
        <taxon>Eukaryota</taxon>
        <taxon>Viridiplantae</taxon>
        <taxon>Streptophyta</taxon>
        <taxon>Embryophyta</taxon>
        <taxon>Tracheophyta</taxon>
        <taxon>Spermatophyta</taxon>
        <taxon>Magnoliopsida</taxon>
        <taxon>eudicotyledons</taxon>
        <taxon>Gunneridae</taxon>
        <taxon>Pentapetalae</taxon>
        <taxon>rosids</taxon>
        <taxon>fabids</taxon>
        <taxon>Malpighiales</taxon>
        <taxon>Rhizophoraceae</taxon>
        <taxon>Rhizophora</taxon>
    </lineage>
</organism>
<dbReference type="AlphaFoldDB" id="A0A2P2PM24"/>
<proteinExistence type="predicted"/>
<accession>A0A2P2PM24</accession>
<evidence type="ECO:0000313" key="1">
    <source>
        <dbReference type="EMBL" id="MBX55796.1"/>
    </source>
</evidence>
<sequence>MSAHIHFRQVTLLVTFRLIGGREGTGKENKTLIYLGKEKT</sequence>
<protein>
    <submittedName>
        <fullName evidence="1">Uncharacterized protein</fullName>
    </submittedName>
</protein>
<dbReference type="EMBL" id="GGEC01075312">
    <property type="protein sequence ID" value="MBX55796.1"/>
    <property type="molecule type" value="Transcribed_RNA"/>
</dbReference>
<reference evidence="1" key="1">
    <citation type="submission" date="2018-02" db="EMBL/GenBank/DDBJ databases">
        <title>Rhizophora mucronata_Transcriptome.</title>
        <authorList>
            <person name="Meera S.P."/>
            <person name="Sreeshan A."/>
            <person name="Augustine A."/>
        </authorList>
    </citation>
    <scope>NUCLEOTIDE SEQUENCE</scope>
    <source>
        <tissue evidence="1">Leaf</tissue>
    </source>
</reference>